<dbReference type="FunCoup" id="D5GL36">
    <property type="interactions" value="967"/>
</dbReference>
<dbReference type="STRING" id="656061.D5GL36"/>
<keyword evidence="8" id="KW-1185">Reference proteome</keyword>
<feature type="domain" description="Bms1-type G" evidence="6">
    <location>
        <begin position="88"/>
        <end position="244"/>
    </location>
</feature>
<dbReference type="PROSITE" id="PS51714">
    <property type="entry name" value="G_BMS1"/>
    <property type="match status" value="1"/>
</dbReference>
<name>D5GL36_TUBMM</name>
<dbReference type="InterPro" id="IPR030387">
    <property type="entry name" value="G_Bms1/Tsr1_dom"/>
</dbReference>
<comment type="subcellular location">
    <subcellularLocation>
        <location evidence="1">Nucleus</location>
        <location evidence="1">Nucleolus</location>
    </subcellularLocation>
</comment>
<evidence type="ECO:0000313" key="8">
    <source>
        <dbReference type="Proteomes" id="UP000006911"/>
    </source>
</evidence>
<dbReference type="GO" id="GO:0043021">
    <property type="term" value="F:ribonucleoprotein complex binding"/>
    <property type="evidence" value="ECO:0007669"/>
    <property type="project" value="EnsemblFungi"/>
</dbReference>
<keyword evidence="2" id="KW-0690">Ribosome biogenesis</keyword>
<dbReference type="GO" id="GO:0034511">
    <property type="term" value="F:U3 snoRNA binding"/>
    <property type="evidence" value="ECO:0007669"/>
    <property type="project" value="TreeGrafter"/>
</dbReference>
<dbReference type="GO" id="GO:0030688">
    <property type="term" value="C:preribosome, small subunit precursor"/>
    <property type="evidence" value="ECO:0007669"/>
    <property type="project" value="EnsemblFungi"/>
</dbReference>
<evidence type="ECO:0000256" key="5">
    <source>
        <dbReference type="SAM" id="MobiDB-lite"/>
    </source>
</evidence>
<dbReference type="HOGENOM" id="CLU_009858_1_0_1"/>
<dbReference type="SMART" id="SM00785">
    <property type="entry name" value="AARP2CN"/>
    <property type="match status" value="1"/>
</dbReference>
<proteinExistence type="inferred from homology"/>
<dbReference type="GO" id="GO:0005525">
    <property type="term" value="F:GTP binding"/>
    <property type="evidence" value="ECO:0007669"/>
    <property type="project" value="TreeGrafter"/>
</dbReference>
<dbReference type="InterPro" id="IPR007034">
    <property type="entry name" value="BMS1_TSR1_C"/>
</dbReference>
<evidence type="ECO:0000256" key="4">
    <source>
        <dbReference type="ARBA" id="ARBA00038288"/>
    </source>
</evidence>
<dbReference type="Pfam" id="PF22298">
    <property type="entry name" value="Tsr1_G-like"/>
    <property type="match status" value="1"/>
</dbReference>
<gene>
    <name evidence="7" type="ORF">GSTUM_00009950001</name>
</gene>
<accession>D5GL36</accession>
<evidence type="ECO:0000256" key="1">
    <source>
        <dbReference type="ARBA" id="ARBA00004604"/>
    </source>
</evidence>
<dbReference type="GO" id="GO:0003924">
    <property type="term" value="F:GTPase activity"/>
    <property type="evidence" value="ECO:0007669"/>
    <property type="project" value="TreeGrafter"/>
</dbReference>
<evidence type="ECO:0000256" key="2">
    <source>
        <dbReference type="ARBA" id="ARBA00022517"/>
    </source>
</evidence>
<dbReference type="Pfam" id="PF04950">
    <property type="entry name" value="RIBIOP_C"/>
    <property type="match status" value="1"/>
</dbReference>
<dbReference type="EMBL" id="FN430344">
    <property type="protein sequence ID" value="CAZ85229.1"/>
    <property type="molecule type" value="Genomic_DNA"/>
</dbReference>
<dbReference type="Proteomes" id="UP000006911">
    <property type="component" value="Unassembled WGS sequence"/>
</dbReference>
<dbReference type="Pfam" id="PF08142">
    <property type="entry name" value="AARP2CN"/>
    <property type="match status" value="1"/>
</dbReference>
<organism evidence="7 8">
    <name type="scientific">Tuber melanosporum (strain Mel28)</name>
    <name type="common">Perigord black truffle</name>
    <dbReference type="NCBI Taxonomy" id="656061"/>
    <lineage>
        <taxon>Eukaryota</taxon>
        <taxon>Fungi</taxon>
        <taxon>Dikarya</taxon>
        <taxon>Ascomycota</taxon>
        <taxon>Pezizomycotina</taxon>
        <taxon>Pezizomycetes</taxon>
        <taxon>Pezizales</taxon>
        <taxon>Tuberaceae</taxon>
        <taxon>Tuber</taxon>
    </lineage>
</organism>
<dbReference type="InterPro" id="IPR012948">
    <property type="entry name" value="AARP2CN"/>
</dbReference>
<keyword evidence="3" id="KW-0539">Nucleus</keyword>
<comment type="similarity">
    <text evidence="4">Belongs to the TRAFAC class translation factor GTPase superfamily. Bms1-like GTPase family. TSR1 subfamily.</text>
</comment>
<dbReference type="InterPro" id="IPR039761">
    <property type="entry name" value="Bms1/Tsr1"/>
</dbReference>
<dbReference type="AlphaFoldDB" id="D5GL36"/>
<dbReference type="GO" id="GO:0005730">
    <property type="term" value="C:nucleolus"/>
    <property type="evidence" value="ECO:0007669"/>
    <property type="project" value="UniProtKB-SubCell"/>
</dbReference>
<dbReference type="SMART" id="SM01362">
    <property type="entry name" value="DUF663"/>
    <property type="match status" value="1"/>
</dbReference>
<dbReference type="PANTHER" id="PTHR12858">
    <property type="entry name" value="RIBOSOME BIOGENESIS PROTEIN"/>
    <property type="match status" value="1"/>
</dbReference>
<dbReference type="GO" id="GO:0000461">
    <property type="term" value="P:endonucleolytic cleavage to generate mature 3'-end of SSU-rRNA from (SSU-rRNA, 5.8S rRNA, LSU-rRNA)"/>
    <property type="evidence" value="ECO:0007669"/>
    <property type="project" value="EnsemblFungi"/>
</dbReference>
<dbReference type="GeneID" id="9185823"/>
<reference evidence="7 8" key="1">
    <citation type="journal article" date="2010" name="Nature">
        <title>Perigord black truffle genome uncovers evolutionary origins and mechanisms of symbiosis.</title>
        <authorList>
            <person name="Martin F."/>
            <person name="Kohler A."/>
            <person name="Murat C."/>
            <person name="Balestrini R."/>
            <person name="Coutinho P.M."/>
            <person name="Jaillon O."/>
            <person name="Montanini B."/>
            <person name="Morin E."/>
            <person name="Noel B."/>
            <person name="Percudani R."/>
            <person name="Porcel B."/>
            <person name="Rubini A."/>
            <person name="Amicucci A."/>
            <person name="Amselem J."/>
            <person name="Anthouard V."/>
            <person name="Arcioni S."/>
            <person name="Artiguenave F."/>
            <person name="Aury J.M."/>
            <person name="Ballario P."/>
            <person name="Bolchi A."/>
            <person name="Brenna A."/>
            <person name="Brun A."/>
            <person name="Buee M."/>
            <person name="Cantarel B."/>
            <person name="Chevalier G."/>
            <person name="Couloux A."/>
            <person name="Da Silva C."/>
            <person name="Denoeud F."/>
            <person name="Duplessis S."/>
            <person name="Ghignone S."/>
            <person name="Hilselberger B."/>
            <person name="Iotti M."/>
            <person name="Marcais B."/>
            <person name="Mello A."/>
            <person name="Miranda M."/>
            <person name="Pacioni G."/>
            <person name="Quesneville H."/>
            <person name="Riccioni C."/>
            <person name="Ruotolo R."/>
            <person name="Splivallo R."/>
            <person name="Stocchi V."/>
            <person name="Tisserant E."/>
            <person name="Viscomi A.R."/>
            <person name="Zambonelli A."/>
            <person name="Zampieri E."/>
            <person name="Henrissat B."/>
            <person name="Lebrun M.H."/>
            <person name="Paolocci F."/>
            <person name="Bonfante P."/>
            <person name="Ottonello S."/>
            <person name="Wincker P."/>
        </authorList>
    </citation>
    <scope>NUCLEOTIDE SEQUENCE [LARGE SCALE GENOMIC DNA]</scope>
    <source>
        <strain evidence="7 8">Mel28</strain>
    </source>
</reference>
<dbReference type="eggNOG" id="KOG1980">
    <property type="taxonomic scope" value="Eukaryota"/>
</dbReference>
<protein>
    <submittedName>
        <fullName evidence="7">(Perigord truffle) hypothetical protein</fullName>
    </submittedName>
</protein>
<evidence type="ECO:0000256" key="3">
    <source>
        <dbReference type="ARBA" id="ARBA00023242"/>
    </source>
</evidence>
<dbReference type="InParanoid" id="D5GL36"/>
<dbReference type="KEGG" id="tml:GSTUM_00009950001"/>
<sequence length="796" mass="88987">MSASVVHRHRSTTKQSHKSFKSRHATKSSLKTKSRGGKVDEPDTFNRRSPHQHMMSKMDRRNKNRQIAQNKHKDLIRETKIFDGRNGAPRIVAVVPLCEDGDAQAAIKQLKEVEGDIPEVGAITTRIERFKQKIQWIVVKRDLLSVLDACKVADFVVLVLSAKQEVDEHGELLLRSIEGQGISNTIPVAQHLETTEPVKRRPDVKKSLLSYISHFFPTSNKIYALESEQESSNIIRTLCTSTPKGVHWRDTRSYLLADDVRWSEEEGLVIGGVVRGKGLKADRLVHIPGHGDFQIEKICEYLDSPESVDAMAIDTDTPSPKVLDAPTASQDDLADLAPEETHMSDTDIPDTISEAPTSMTATSRKGVLLDDHHYFDDEIDEPVTATPGCPRKLPKGTSAYQAAWILDDDIDSEDSGVEDNNEVMNVTFDEPPVRPEDGEEGFAPRAMTEAGTGFGDGAESEMFLDPAPEQELQQIAEFRKSRATELAEDREFPDEIELHPNVLVRERLSRYRGLKSLRTSPWEIEEDHPFQPTDWDRLAKITDYKSAKNKLTREALVGGVSAGTKVQIYIRNGPTNLADSPAPTNKPLTIFSLLRHEHKQAVVNLSITPSSDLLTPVKSKDQLLVQVGPCRLLTSPLYSQSNAAGRNNVTKFERFLIPGRTSIATFVGPLLWGNAPAIYFQRSEPSEAWNLVGTGSFLSADQSRIIAKRIVLTGHPFKIHKKLVTVRYMFFNAEDVAWFKALPLFTKRGRSGFIKESLGTHGYFKATFDGRINPQDAVAISLYKRVFPRGSVEFRE</sequence>
<dbReference type="OMA" id="MNLPRFK"/>
<feature type="compositionally biased region" description="Basic and acidic residues" evidence="5">
    <location>
        <begin position="37"/>
        <end position="46"/>
    </location>
</feature>
<dbReference type="PANTHER" id="PTHR12858:SF1">
    <property type="entry name" value="PRE-RRNA-PROCESSING PROTEIN TSR1 HOMOLOG"/>
    <property type="match status" value="1"/>
</dbReference>
<evidence type="ECO:0000313" key="7">
    <source>
        <dbReference type="EMBL" id="CAZ85229.1"/>
    </source>
</evidence>
<dbReference type="RefSeq" id="XP_002841038.1">
    <property type="nucleotide sequence ID" value="XM_002840992.1"/>
</dbReference>
<feature type="region of interest" description="Disordered" evidence="5">
    <location>
        <begin position="1"/>
        <end position="64"/>
    </location>
</feature>
<evidence type="ECO:0000259" key="6">
    <source>
        <dbReference type="PROSITE" id="PS51714"/>
    </source>
</evidence>
<feature type="compositionally biased region" description="Basic residues" evidence="5">
    <location>
        <begin position="1"/>
        <end position="36"/>
    </location>
</feature>
<dbReference type="GO" id="GO:0005737">
    <property type="term" value="C:cytoplasm"/>
    <property type="evidence" value="ECO:0007669"/>
    <property type="project" value="EnsemblFungi"/>
</dbReference>